<feature type="transmembrane region" description="Helical" evidence="1">
    <location>
        <begin position="62"/>
        <end position="81"/>
    </location>
</feature>
<proteinExistence type="predicted"/>
<organism evidence="2 3">
    <name type="scientific">Stephanodiscus triporus</name>
    <dbReference type="NCBI Taxonomy" id="2934178"/>
    <lineage>
        <taxon>Eukaryota</taxon>
        <taxon>Sar</taxon>
        <taxon>Stramenopiles</taxon>
        <taxon>Ochrophyta</taxon>
        <taxon>Bacillariophyta</taxon>
        <taxon>Coscinodiscophyceae</taxon>
        <taxon>Thalassiosirophycidae</taxon>
        <taxon>Stephanodiscales</taxon>
        <taxon>Stephanodiscaceae</taxon>
        <taxon>Stephanodiscus</taxon>
    </lineage>
</organism>
<dbReference type="InterPro" id="IPR027417">
    <property type="entry name" value="P-loop_NTPase"/>
</dbReference>
<keyword evidence="1" id="KW-1133">Transmembrane helix</keyword>
<keyword evidence="3" id="KW-1185">Reference proteome</keyword>
<comment type="caution">
    <text evidence="2">The sequence shown here is derived from an EMBL/GenBank/DDBJ whole genome shotgun (WGS) entry which is preliminary data.</text>
</comment>
<reference evidence="2 3" key="1">
    <citation type="submission" date="2024-10" db="EMBL/GenBank/DDBJ databases">
        <title>Updated reference genomes for cyclostephanoid diatoms.</title>
        <authorList>
            <person name="Roberts W.R."/>
            <person name="Alverson A.J."/>
        </authorList>
    </citation>
    <scope>NUCLEOTIDE SEQUENCE [LARGE SCALE GENOMIC DNA]</scope>
    <source>
        <strain evidence="2 3">AJA276-08</strain>
    </source>
</reference>
<dbReference type="EMBL" id="JALLAZ020001836">
    <property type="protein sequence ID" value="KAL3762100.1"/>
    <property type="molecule type" value="Genomic_DNA"/>
</dbReference>
<evidence type="ECO:0000313" key="3">
    <source>
        <dbReference type="Proteomes" id="UP001530315"/>
    </source>
</evidence>
<dbReference type="Gene3D" id="3.40.50.300">
    <property type="entry name" value="P-loop containing nucleotide triphosphate hydrolases"/>
    <property type="match status" value="1"/>
</dbReference>
<sequence>MPQHSSFIASVNNMWEAKKSAFGKSAGGGGVSGLSGEEVITFSVTFVTELGMRMEDKPLRSSHFRFAFVSALLALTFYRIYIATYGLSGMEDESTFVVPIDSPQNVLDGEIASYPREAPMLSNVRSIDESKLPFKCGIIFFYHIACTGGASMNRWLGREKDINKNVKYYTHWGRKRRVQDEFIRGMDMQVKDIEPREWRIVHAHGHSLHLNTSEPYLYKWREEVESQGCGFVATTMLRDAVGHTISQHKGMFLYNNTVDEFVEYLEPENYNKRGHFTTQLDYVLYNGDRNQHNATKEEKVRRAIELLRRHFDIVLLSDHERFTQIILKVTGWKGAPIRHSNAFHGMLNFTERELNRIKSLTEANGDVMFIDAVKHIYYGHMDYLLA</sequence>
<gene>
    <name evidence="2" type="ORF">ACHAW5_008840</name>
</gene>
<keyword evidence="1" id="KW-0812">Transmembrane</keyword>
<protein>
    <submittedName>
        <fullName evidence="2">Uncharacterized protein</fullName>
    </submittedName>
</protein>
<accession>A0ABD3MDA7</accession>
<evidence type="ECO:0000256" key="1">
    <source>
        <dbReference type="SAM" id="Phobius"/>
    </source>
</evidence>
<dbReference type="Proteomes" id="UP001530315">
    <property type="component" value="Unassembled WGS sequence"/>
</dbReference>
<name>A0ABD3MDA7_9STRA</name>
<keyword evidence="1" id="KW-0472">Membrane</keyword>
<dbReference type="AlphaFoldDB" id="A0ABD3MDA7"/>
<evidence type="ECO:0000313" key="2">
    <source>
        <dbReference type="EMBL" id="KAL3762100.1"/>
    </source>
</evidence>